<keyword evidence="3" id="KW-1185">Reference proteome</keyword>
<keyword evidence="1" id="KW-0812">Transmembrane</keyword>
<accession>A0ABW8PYC9</accession>
<dbReference type="Proteomes" id="UP001621714">
    <property type="component" value="Unassembled WGS sequence"/>
</dbReference>
<protein>
    <recommendedName>
        <fullName evidence="4">DUF4190 domain-containing protein</fullName>
    </recommendedName>
</protein>
<keyword evidence="1" id="KW-0472">Membrane</keyword>
<feature type="transmembrane region" description="Helical" evidence="1">
    <location>
        <begin position="20"/>
        <end position="47"/>
    </location>
</feature>
<dbReference type="EMBL" id="JBANFI010000005">
    <property type="protein sequence ID" value="MFK7161305.1"/>
    <property type="molecule type" value="Genomic_DNA"/>
</dbReference>
<comment type="caution">
    <text evidence="2">The sequence shown here is derived from an EMBL/GenBank/DDBJ whole genome shotgun (WGS) entry which is preliminary data.</text>
</comment>
<evidence type="ECO:0000256" key="1">
    <source>
        <dbReference type="SAM" id="Phobius"/>
    </source>
</evidence>
<keyword evidence="1" id="KW-1133">Transmembrane helix</keyword>
<sequence length="87" mass="9928">MINEQQKEPQQRINHNWSIIALLFAFAAIPFGPWFLPFAIGAALYALRSIRRSPEHYAGELFVWVALGLSSLLTALYLLFFLYPVTS</sequence>
<reference evidence="2 3" key="1">
    <citation type="submission" date="2024-02" db="EMBL/GenBank/DDBJ databases">
        <title>Marinospirillum sp. MEB 164 isolated from Lonar lake sediment.</title>
        <authorList>
            <person name="Joshi A."/>
            <person name="Thite S."/>
        </authorList>
    </citation>
    <scope>NUCLEOTIDE SEQUENCE [LARGE SCALE GENOMIC DNA]</scope>
    <source>
        <strain evidence="2 3">MEB164</strain>
    </source>
</reference>
<gene>
    <name evidence="2" type="ORF">V6U78_09680</name>
</gene>
<evidence type="ECO:0000313" key="3">
    <source>
        <dbReference type="Proteomes" id="UP001621714"/>
    </source>
</evidence>
<organism evidence="2 3">
    <name type="scientific">Marinospirillum alkalitolerans</name>
    <dbReference type="NCBI Taxonomy" id="3123374"/>
    <lineage>
        <taxon>Bacteria</taxon>
        <taxon>Pseudomonadati</taxon>
        <taxon>Pseudomonadota</taxon>
        <taxon>Gammaproteobacteria</taxon>
        <taxon>Oceanospirillales</taxon>
        <taxon>Oceanospirillaceae</taxon>
        <taxon>Marinospirillum</taxon>
    </lineage>
</organism>
<name>A0ABW8PYC9_9GAMM</name>
<proteinExistence type="predicted"/>
<feature type="transmembrane region" description="Helical" evidence="1">
    <location>
        <begin position="59"/>
        <end position="83"/>
    </location>
</feature>
<dbReference type="RefSeq" id="WP_405339870.1">
    <property type="nucleotide sequence ID" value="NZ_JBANFI010000005.1"/>
</dbReference>
<evidence type="ECO:0000313" key="2">
    <source>
        <dbReference type="EMBL" id="MFK7161305.1"/>
    </source>
</evidence>
<evidence type="ECO:0008006" key="4">
    <source>
        <dbReference type="Google" id="ProtNLM"/>
    </source>
</evidence>